<protein>
    <submittedName>
        <fullName evidence="2">Crp/Fnr family transcriptional regulator</fullName>
    </submittedName>
</protein>
<dbReference type="OrthoDB" id="1092431at2"/>
<dbReference type="InterPro" id="IPR014710">
    <property type="entry name" value="RmlC-like_jellyroll"/>
</dbReference>
<feature type="domain" description="Cyclic nucleotide-binding" evidence="1">
    <location>
        <begin position="11"/>
        <end position="75"/>
    </location>
</feature>
<reference evidence="2 3" key="1">
    <citation type="submission" date="2018-01" db="EMBL/GenBank/DDBJ databases">
        <title>Complete genome sequence of Flavivirga eckloniae ECD14 isolated from seaweed Ecklonia cava.</title>
        <authorList>
            <person name="Lee J.H."/>
            <person name="Baik K.S."/>
            <person name="Seong C.N."/>
        </authorList>
    </citation>
    <scope>NUCLEOTIDE SEQUENCE [LARGE SCALE GENOMIC DNA]</scope>
    <source>
        <strain evidence="2 3">ECD14</strain>
    </source>
</reference>
<evidence type="ECO:0000313" key="2">
    <source>
        <dbReference type="EMBL" id="AUP78111.1"/>
    </source>
</evidence>
<dbReference type="SUPFAM" id="SSF51206">
    <property type="entry name" value="cAMP-binding domain-like"/>
    <property type="match status" value="1"/>
</dbReference>
<accession>A0A2K9PM16</accession>
<keyword evidence="3" id="KW-1185">Reference proteome</keyword>
<name>A0A2K9PM16_9FLAO</name>
<dbReference type="AlphaFoldDB" id="A0A2K9PM16"/>
<dbReference type="Proteomes" id="UP000235826">
    <property type="component" value="Chromosome"/>
</dbReference>
<gene>
    <name evidence="2" type="ORF">C1H87_05020</name>
</gene>
<evidence type="ECO:0000259" key="1">
    <source>
        <dbReference type="PROSITE" id="PS50042"/>
    </source>
</evidence>
<dbReference type="Pfam" id="PF00027">
    <property type="entry name" value="cNMP_binding"/>
    <property type="match status" value="1"/>
</dbReference>
<proteinExistence type="predicted"/>
<evidence type="ECO:0000313" key="3">
    <source>
        <dbReference type="Proteomes" id="UP000235826"/>
    </source>
</evidence>
<dbReference type="RefSeq" id="WP_102754769.1">
    <property type="nucleotide sequence ID" value="NZ_CP025791.1"/>
</dbReference>
<dbReference type="EMBL" id="CP025791">
    <property type="protein sequence ID" value="AUP78111.1"/>
    <property type="molecule type" value="Genomic_DNA"/>
</dbReference>
<organism evidence="2 3">
    <name type="scientific">Flavivirga eckloniae</name>
    <dbReference type="NCBI Taxonomy" id="1803846"/>
    <lineage>
        <taxon>Bacteria</taxon>
        <taxon>Pseudomonadati</taxon>
        <taxon>Bacteroidota</taxon>
        <taxon>Flavobacteriia</taxon>
        <taxon>Flavobacteriales</taxon>
        <taxon>Flavobacteriaceae</taxon>
        <taxon>Flavivirga</taxon>
    </lineage>
</organism>
<dbReference type="CDD" id="cd00038">
    <property type="entry name" value="CAP_ED"/>
    <property type="match status" value="1"/>
</dbReference>
<dbReference type="Gene3D" id="2.60.120.10">
    <property type="entry name" value="Jelly Rolls"/>
    <property type="match status" value="1"/>
</dbReference>
<dbReference type="KEGG" id="fek:C1H87_05020"/>
<sequence>MNNEIIEFFSQYVDLSDEEISIISKQNLIQSYKKGTFLLKEGEIANQCYFLLKGCISSYHMVEGEIKVTEFYTEIQPIRPVSYTTKKPSEYYLKCIEDCIISIGTPEKSEILMEQVPKISKLCTMIIEEQLANQQIKYDTLIKLTPEQRYLNLQEKSPDLLNRIPQYLIASYLGIRPESLSRIRKRLSKQQSFLNSNQ</sequence>
<dbReference type="PROSITE" id="PS50042">
    <property type="entry name" value="CNMP_BINDING_3"/>
    <property type="match status" value="1"/>
</dbReference>
<dbReference type="InterPro" id="IPR018490">
    <property type="entry name" value="cNMP-bd_dom_sf"/>
</dbReference>
<dbReference type="InterPro" id="IPR000595">
    <property type="entry name" value="cNMP-bd_dom"/>
</dbReference>